<evidence type="ECO:0000256" key="6">
    <source>
        <dbReference type="ARBA" id="ARBA00022691"/>
    </source>
</evidence>
<feature type="zinc finger region" description="C3H1-type" evidence="9">
    <location>
        <begin position="667"/>
        <end position="696"/>
    </location>
</feature>
<protein>
    <recommendedName>
        <fullName evidence="10">tRNA (uracil-O(2)-)-methyltransferase</fullName>
        <ecNumber evidence="10">2.1.1.211</ecNumber>
    </recommendedName>
</protein>
<dbReference type="InParanoid" id="F2U5X5"/>
<keyword evidence="9" id="KW-0862">Zinc</keyword>
<dbReference type="GO" id="GO:0030488">
    <property type="term" value="P:tRNA methylation"/>
    <property type="evidence" value="ECO:0007669"/>
    <property type="project" value="UniProtKB-UniRule"/>
</dbReference>
<evidence type="ECO:0000256" key="11">
    <source>
        <dbReference type="SAM" id="MobiDB-lite"/>
    </source>
</evidence>
<dbReference type="PROSITE" id="PS50103">
    <property type="entry name" value="ZF_C3H1"/>
    <property type="match status" value="1"/>
</dbReference>
<evidence type="ECO:0000256" key="3">
    <source>
        <dbReference type="ARBA" id="ARBA00022490"/>
    </source>
</evidence>
<keyword evidence="14" id="KW-1185">Reference proteome</keyword>
<feature type="domain" description="C3H1-type" evidence="12">
    <location>
        <begin position="667"/>
        <end position="696"/>
    </location>
</feature>
<evidence type="ECO:0000313" key="13">
    <source>
        <dbReference type="EMBL" id="EGD82916.1"/>
    </source>
</evidence>
<dbReference type="eggNOG" id="KOG3790">
    <property type="taxonomic scope" value="Eukaryota"/>
</dbReference>
<dbReference type="RefSeq" id="XP_004995280.1">
    <property type="nucleotide sequence ID" value="XM_004995223.1"/>
</dbReference>
<dbReference type="STRING" id="946362.F2U5X5"/>
<sequence>MWQPVTSLSCGPKEGFARACGVFTEQLHVVNRRLIACERTASHAGLSVADALHTLLNHWRSARITGADDGSEDAGHHRGSEEEADEGAAHAPKRAHLASSADRADGALAGVEPHLPRDILASAAATSSSSGPLVHITVRRLISRMPQAFPHALDAVVTTDDGCTITVIPITAFSSYTPCYRLSWRGDDDQTADSSGAATMTLSCWVDPNTGLPVDPFAQPTPTADASDSSTNASDTTSKGEDTADMAASWPTVRWLRDRLLPKVVEWSISSGEGPLAKWRASEDTRPFTLTQYADKYQDLKAKYAETLVKEWPESTDPQKFVFEELGIAAYLCLLFEHTPSPQSSSLSSSSSSSSPPSSSSSSPSSSLFPLKFADLGCGNGLLTYVLNQEGYKGIGIDLRRRRIWDWYRPKPELIEAPVNPQLGCTFPQCEWLIGNHSDELTPWLPIMATLASPHQRMWVLPCCPFELNAIKHTAAPGTASQYDSYLAYVRGLVETLGFDVTTDVLRIPSTKRVCLIGSRAADIDDSTHYRHRNAAVDLLMDHRQFTPRPKKQVTRNCTKLPRPFLHECVLLVVQRLIGSGNGGDIRGGDDGAGGRECLDGTWRRGGELHLKDVASLLGRERLKRLKSECGGVKTLLKNHHQVFIVVGGTVRIRDWTAPDEKPPRVCKTRMCWFFEHHPDGCPRPAEKCPFKHGDTDTKDNYTATHATTAATAQ</sequence>
<dbReference type="OrthoDB" id="10047021at2759"/>
<dbReference type="InterPro" id="IPR000571">
    <property type="entry name" value="Znf_CCCH"/>
</dbReference>
<comment type="subcellular location">
    <subcellularLocation>
        <location evidence="1 10">Cytoplasm</location>
    </subcellularLocation>
</comment>
<dbReference type="Pfam" id="PF07757">
    <property type="entry name" value="AdoMet_MTase"/>
    <property type="match status" value="2"/>
</dbReference>
<dbReference type="GO" id="GO:0008270">
    <property type="term" value="F:zinc ion binding"/>
    <property type="evidence" value="ECO:0007669"/>
    <property type="project" value="UniProtKB-KW"/>
</dbReference>
<feature type="compositionally biased region" description="Low complexity" evidence="11">
    <location>
        <begin position="220"/>
        <end position="237"/>
    </location>
</feature>
<keyword evidence="4 10" id="KW-0489">Methyltransferase</keyword>
<keyword evidence="9" id="KW-0479">Metal-binding</keyword>
<dbReference type="PANTHER" id="PTHR21210">
    <property type="entry name" value="TRNA (URACIL-O(2)-)-METHYLTRANSFERASE-RELATED"/>
    <property type="match status" value="1"/>
</dbReference>
<dbReference type="KEGG" id="sre:PTSG_03548"/>
<keyword evidence="6 10" id="KW-0949">S-adenosyl-L-methionine</keyword>
<evidence type="ECO:0000256" key="10">
    <source>
        <dbReference type="RuleBase" id="RU368004"/>
    </source>
</evidence>
<dbReference type="Proteomes" id="UP000007799">
    <property type="component" value="Unassembled WGS sequence"/>
</dbReference>
<evidence type="ECO:0000256" key="5">
    <source>
        <dbReference type="ARBA" id="ARBA00022679"/>
    </source>
</evidence>
<evidence type="ECO:0000256" key="9">
    <source>
        <dbReference type="PROSITE-ProRule" id="PRU00723"/>
    </source>
</evidence>
<feature type="region of interest" description="Disordered" evidence="11">
    <location>
        <begin position="345"/>
        <end position="365"/>
    </location>
</feature>
<comment type="similarity">
    <text evidence="2 10">Belongs to the TRM44 family.</text>
</comment>
<dbReference type="EC" id="2.1.1.211" evidence="10"/>
<dbReference type="PANTHER" id="PTHR21210:SF0">
    <property type="entry name" value="TRNA (URACIL-O(2)-)-METHYLTRANSFERASE-RELATED"/>
    <property type="match status" value="1"/>
</dbReference>
<evidence type="ECO:0000313" key="14">
    <source>
        <dbReference type="Proteomes" id="UP000007799"/>
    </source>
</evidence>
<evidence type="ECO:0000259" key="12">
    <source>
        <dbReference type="PROSITE" id="PS50103"/>
    </source>
</evidence>
<keyword evidence="3 10" id="KW-0963">Cytoplasm</keyword>
<name>F2U5X5_SALR5</name>
<keyword evidence="7 10" id="KW-0819">tRNA processing</keyword>
<dbReference type="GO" id="GO:0005737">
    <property type="term" value="C:cytoplasm"/>
    <property type="evidence" value="ECO:0007669"/>
    <property type="project" value="UniProtKB-SubCell"/>
</dbReference>
<reference evidence="13" key="1">
    <citation type="submission" date="2009-08" db="EMBL/GenBank/DDBJ databases">
        <title>Annotation of Salpingoeca rosetta.</title>
        <authorList>
            <consortium name="The Broad Institute Genome Sequencing Platform"/>
            <person name="Russ C."/>
            <person name="Cuomo C."/>
            <person name="Burger G."/>
            <person name="Gray M.W."/>
            <person name="Holland P.W.H."/>
            <person name="King N."/>
            <person name="Lang F.B.F."/>
            <person name="Roger A.J."/>
            <person name="Ruiz-Trillo I."/>
            <person name="Young S.K."/>
            <person name="Zeng Q."/>
            <person name="Gargeya S."/>
            <person name="Alvarado L."/>
            <person name="Berlin A."/>
            <person name="Chapman S.B."/>
            <person name="Chen Z."/>
            <person name="Freedman E."/>
            <person name="Gellesch M."/>
            <person name="Goldberg J."/>
            <person name="Griggs A."/>
            <person name="Gujja S."/>
            <person name="Heilman E."/>
            <person name="Heiman D."/>
            <person name="Howarth C."/>
            <person name="Mehta T."/>
            <person name="Neiman D."/>
            <person name="Pearson M."/>
            <person name="Roberts A."/>
            <person name="Saif S."/>
            <person name="Shea T."/>
            <person name="Shenoy N."/>
            <person name="Sisk P."/>
            <person name="Stolte C."/>
            <person name="Sykes S."/>
            <person name="White J."/>
            <person name="Yandava C."/>
            <person name="Haas B."/>
            <person name="Nusbaum C."/>
            <person name="Birren B."/>
        </authorList>
    </citation>
    <scope>NUCLEOTIDE SEQUENCE [LARGE SCALE GENOMIC DNA]</scope>
    <source>
        <strain evidence="13">ATCC 50818</strain>
    </source>
</reference>
<dbReference type="EMBL" id="GL832962">
    <property type="protein sequence ID" value="EGD82916.1"/>
    <property type="molecule type" value="Genomic_DNA"/>
</dbReference>
<evidence type="ECO:0000256" key="2">
    <source>
        <dbReference type="ARBA" id="ARBA00009056"/>
    </source>
</evidence>
<organism evidence="14">
    <name type="scientific">Salpingoeca rosetta (strain ATCC 50818 / BSB-021)</name>
    <dbReference type="NCBI Taxonomy" id="946362"/>
    <lineage>
        <taxon>Eukaryota</taxon>
        <taxon>Choanoflagellata</taxon>
        <taxon>Craspedida</taxon>
        <taxon>Salpingoecidae</taxon>
        <taxon>Salpingoeca</taxon>
    </lineage>
</organism>
<evidence type="ECO:0000256" key="8">
    <source>
        <dbReference type="ARBA" id="ARBA00047957"/>
    </source>
</evidence>
<accession>F2U5X5</accession>
<keyword evidence="9" id="KW-0863">Zinc-finger</keyword>
<feature type="region of interest" description="Disordered" evidence="11">
    <location>
        <begin position="213"/>
        <end position="246"/>
    </location>
</feature>
<evidence type="ECO:0000256" key="1">
    <source>
        <dbReference type="ARBA" id="ARBA00004496"/>
    </source>
</evidence>
<evidence type="ECO:0000256" key="4">
    <source>
        <dbReference type="ARBA" id="ARBA00022603"/>
    </source>
</evidence>
<comment type="catalytic activity">
    <reaction evidence="8 10">
        <text>uridine(44) in tRNA(Ser) + S-adenosyl-L-methionine = 2'-O-methyluridine(44) in tRNA(Ser) + S-adenosyl-L-homocysteine + H(+)</text>
        <dbReference type="Rhea" id="RHEA:43100"/>
        <dbReference type="Rhea" id="RHEA-COMP:10339"/>
        <dbReference type="Rhea" id="RHEA-COMP:10340"/>
        <dbReference type="ChEBI" id="CHEBI:15378"/>
        <dbReference type="ChEBI" id="CHEBI:57856"/>
        <dbReference type="ChEBI" id="CHEBI:59789"/>
        <dbReference type="ChEBI" id="CHEBI:65315"/>
        <dbReference type="ChEBI" id="CHEBI:74478"/>
        <dbReference type="EC" id="2.1.1.211"/>
    </reaction>
</comment>
<comment type="function">
    <text evidence="10">Adenosyl-L-methionine (AdoMet)-dependent tRNA (uracil-O(2)-)-methyltransferase.</text>
</comment>
<evidence type="ECO:0000256" key="7">
    <source>
        <dbReference type="ARBA" id="ARBA00022694"/>
    </source>
</evidence>
<dbReference type="AlphaFoldDB" id="F2U5X5"/>
<dbReference type="GeneID" id="16075861"/>
<dbReference type="InterPro" id="IPR011671">
    <property type="entry name" value="tRNA_uracil_MeTrfase"/>
</dbReference>
<feature type="region of interest" description="Disordered" evidence="11">
    <location>
        <begin position="66"/>
        <end position="101"/>
    </location>
</feature>
<gene>
    <name evidence="13" type="ORF">PTSG_03548</name>
</gene>
<dbReference type="FunCoup" id="F2U5X5">
    <property type="interactions" value="640"/>
</dbReference>
<dbReference type="GO" id="GO:0141101">
    <property type="term" value="F:tRNA(Ser) (uridine(44)-2'-O-)-methyltransferase activity"/>
    <property type="evidence" value="ECO:0007669"/>
    <property type="project" value="UniProtKB-EC"/>
</dbReference>
<proteinExistence type="inferred from homology"/>
<keyword evidence="5 10" id="KW-0808">Transferase</keyword>